<organism evidence="2 3">
    <name type="scientific">Portunus trituberculatus</name>
    <name type="common">Swimming crab</name>
    <name type="synonym">Neptunus trituberculatus</name>
    <dbReference type="NCBI Taxonomy" id="210409"/>
    <lineage>
        <taxon>Eukaryota</taxon>
        <taxon>Metazoa</taxon>
        <taxon>Ecdysozoa</taxon>
        <taxon>Arthropoda</taxon>
        <taxon>Crustacea</taxon>
        <taxon>Multicrustacea</taxon>
        <taxon>Malacostraca</taxon>
        <taxon>Eumalacostraca</taxon>
        <taxon>Eucarida</taxon>
        <taxon>Decapoda</taxon>
        <taxon>Pleocyemata</taxon>
        <taxon>Brachyura</taxon>
        <taxon>Eubrachyura</taxon>
        <taxon>Portunoidea</taxon>
        <taxon>Portunidae</taxon>
        <taxon>Portuninae</taxon>
        <taxon>Portunus</taxon>
    </lineage>
</organism>
<gene>
    <name evidence="2" type="ORF">E2C01_089253</name>
</gene>
<comment type="caution">
    <text evidence="2">The sequence shown here is derived from an EMBL/GenBank/DDBJ whole genome shotgun (WGS) entry which is preliminary data.</text>
</comment>
<keyword evidence="1" id="KW-1133">Transmembrane helix</keyword>
<dbReference type="Proteomes" id="UP000324222">
    <property type="component" value="Unassembled WGS sequence"/>
</dbReference>
<feature type="transmembrane region" description="Helical" evidence="1">
    <location>
        <begin position="6"/>
        <end position="28"/>
    </location>
</feature>
<dbReference type="AlphaFoldDB" id="A0A5B7J8A7"/>
<keyword evidence="3" id="KW-1185">Reference proteome</keyword>
<evidence type="ECO:0000313" key="2">
    <source>
        <dbReference type="EMBL" id="MPC94101.1"/>
    </source>
</evidence>
<proteinExistence type="predicted"/>
<evidence type="ECO:0000256" key="1">
    <source>
        <dbReference type="SAM" id="Phobius"/>
    </source>
</evidence>
<reference evidence="2 3" key="1">
    <citation type="submission" date="2019-05" db="EMBL/GenBank/DDBJ databases">
        <title>Another draft genome of Portunus trituberculatus and its Hox gene families provides insights of decapod evolution.</title>
        <authorList>
            <person name="Jeong J.-H."/>
            <person name="Song I."/>
            <person name="Kim S."/>
            <person name="Choi T."/>
            <person name="Kim D."/>
            <person name="Ryu S."/>
            <person name="Kim W."/>
        </authorList>
    </citation>
    <scope>NUCLEOTIDE SEQUENCE [LARGE SCALE GENOMIC DNA]</scope>
    <source>
        <tissue evidence="2">Muscle</tissue>
    </source>
</reference>
<dbReference type="EMBL" id="VSRR010097262">
    <property type="protein sequence ID" value="MPC94101.1"/>
    <property type="molecule type" value="Genomic_DNA"/>
</dbReference>
<evidence type="ECO:0000313" key="3">
    <source>
        <dbReference type="Proteomes" id="UP000324222"/>
    </source>
</evidence>
<keyword evidence="1" id="KW-0812">Transmembrane</keyword>
<protein>
    <submittedName>
        <fullName evidence="2">Uncharacterized protein</fullName>
    </submittedName>
</protein>
<sequence length="66" mass="7834">MYTGSLRFYTLFYLYSIASFAFAPPFIASHQLLHLRPYHSSPNQKVRAAQSVLERHLRLIFMHQYT</sequence>
<keyword evidence="1" id="KW-0472">Membrane</keyword>
<name>A0A5B7J8A7_PORTR</name>
<accession>A0A5B7J8A7</accession>